<evidence type="ECO:0000313" key="3">
    <source>
        <dbReference type="Proteomes" id="UP000257109"/>
    </source>
</evidence>
<dbReference type="EMBL" id="QJKJ01004913">
    <property type="protein sequence ID" value="RDX92262.1"/>
    <property type="molecule type" value="Genomic_DNA"/>
</dbReference>
<organism evidence="2 3">
    <name type="scientific">Mucuna pruriens</name>
    <name type="common">Velvet bean</name>
    <name type="synonym">Dolichos pruriens</name>
    <dbReference type="NCBI Taxonomy" id="157652"/>
    <lineage>
        <taxon>Eukaryota</taxon>
        <taxon>Viridiplantae</taxon>
        <taxon>Streptophyta</taxon>
        <taxon>Embryophyta</taxon>
        <taxon>Tracheophyta</taxon>
        <taxon>Spermatophyta</taxon>
        <taxon>Magnoliopsida</taxon>
        <taxon>eudicotyledons</taxon>
        <taxon>Gunneridae</taxon>
        <taxon>Pentapetalae</taxon>
        <taxon>rosids</taxon>
        <taxon>fabids</taxon>
        <taxon>Fabales</taxon>
        <taxon>Fabaceae</taxon>
        <taxon>Papilionoideae</taxon>
        <taxon>50 kb inversion clade</taxon>
        <taxon>NPAAA clade</taxon>
        <taxon>indigoferoid/millettioid clade</taxon>
        <taxon>Phaseoleae</taxon>
        <taxon>Mucuna</taxon>
    </lineage>
</organism>
<keyword evidence="1" id="KW-0472">Membrane</keyword>
<dbReference type="AlphaFoldDB" id="A0A371GNX1"/>
<gene>
    <name evidence="2" type="ORF">CR513_25647</name>
</gene>
<keyword evidence="1" id="KW-0812">Transmembrane</keyword>
<name>A0A371GNX1_MUCPR</name>
<keyword evidence="3" id="KW-1185">Reference proteome</keyword>
<comment type="caution">
    <text evidence="2">The sequence shown here is derived from an EMBL/GenBank/DDBJ whole genome shotgun (WGS) entry which is preliminary data.</text>
</comment>
<dbReference type="Proteomes" id="UP000257109">
    <property type="component" value="Unassembled WGS sequence"/>
</dbReference>
<sequence length="199" mass="23852">MLQIYNRKCFSIKLLLKFLVIFILIITSSIFDLKPTSIHRPKTFIFEVIWIVHDQYHKVMEDAWQKTNDQPLLALNKVTKISLIFNKKSLQEHLLKEKKRQIKVRLKRIRCTLEWKKFIGIKSHKRTSVWFLKFCYKAFRSLTSRNSFCSYSKNDNLNNFKKVHPISLCNYTILLQSFLPDRDISYNAIILQEIIHENS</sequence>
<keyword evidence="1" id="KW-1133">Transmembrane helix</keyword>
<evidence type="ECO:0000256" key="1">
    <source>
        <dbReference type="SAM" id="Phobius"/>
    </source>
</evidence>
<accession>A0A371GNX1</accession>
<protein>
    <submittedName>
        <fullName evidence="2">Uncharacterized protein</fullName>
    </submittedName>
</protein>
<feature type="non-terminal residue" evidence="2">
    <location>
        <position position="1"/>
    </location>
</feature>
<evidence type="ECO:0000313" key="2">
    <source>
        <dbReference type="EMBL" id="RDX92262.1"/>
    </source>
</evidence>
<proteinExistence type="predicted"/>
<feature type="transmembrane region" description="Helical" evidence="1">
    <location>
        <begin position="12"/>
        <end position="31"/>
    </location>
</feature>
<reference evidence="2" key="1">
    <citation type="submission" date="2018-05" db="EMBL/GenBank/DDBJ databases">
        <title>Draft genome of Mucuna pruriens seed.</title>
        <authorList>
            <person name="Nnadi N.E."/>
            <person name="Vos R."/>
            <person name="Hasami M.H."/>
            <person name="Devisetty U.K."/>
            <person name="Aguiy J.C."/>
        </authorList>
    </citation>
    <scope>NUCLEOTIDE SEQUENCE [LARGE SCALE GENOMIC DNA]</scope>
    <source>
        <strain evidence="2">JCA_2017</strain>
    </source>
</reference>